<proteinExistence type="predicted"/>
<dbReference type="Pfam" id="PF08713">
    <property type="entry name" value="DNA_alkylation"/>
    <property type="match status" value="1"/>
</dbReference>
<protein>
    <submittedName>
        <fullName evidence="1">3-methyladenine DNA glycosylase AlkD</fullName>
    </submittedName>
</protein>
<dbReference type="OrthoDB" id="9784740at2"/>
<dbReference type="PANTHER" id="PTHR34070:SF1">
    <property type="entry name" value="DNA ALKYLATION REPAIR PROTEIN"/>
    <property type="match status" value="1"/>
</dbReference>
<dbReference type="InterPro" id="IPR016024">
    <property type="entry name" value="ARM-type_fold"/>
</dbReference>
<accession>A0A1H9N4C8</accession>
<dbReference type="eggNOG" id="COG4912">
    <property type="taxonomic scope" value="Bacteria"/>
</dbReference>
<evidence type="ECO:0000313" key="1">
    <source>
        <dbReference type="EMBL" id="SER30539.1"/>
    </source>
</evidence>
<dbReference type="AlphaFoldDB" id="A0A1H9N4C8"/>
<evidence type="ECO:0000313" key="2">
    <source>
        <dbReference type="Proteomes" id="UP000182584"/>
    </source>
</evidence>
<name>A0A1H9N4C8_BUTFI</name>
<gene>
    <name evidence="1" type="ORF">SAMN04487884_10430</name>
</gene>
<dbReference type="Proteomes" id="UP000182584">
    <property type="component" value="Unassembled WGS sequence"/>
</dbReference>
<organism evidence="1 2">
    <name type="scientific">Butyrivibrio fibrisolvens</name>
    <dbReference type="NCBI Taxonomy" id="831"/>
    <lineage>
        <taxon>Bacteria</taxon>
        <taxon>Bacillati</taxon>
        <taxon>Bacillota</taxon>
        <taxon>Clostridia</taxon>
        <taxon>Lachnospirales</taxon>
        <taxon>Lachnospiraceae</taxon>
        <taxon>Butyrivibrio</taxon>
    </lineage>
</organism>
<dbReference type="InterPro" id="IPR014825">
    <property type="entry name" value="DNA_alkylation"/>
</dbReference>
<dbReference type="RefSeq" id="WP_074754516.1">
    <property type="nucleotide sequence ID" value="NZ_FOGJ01000004.1"/>
</dbReference>
<dbReference type="CDD" id="cd06561">
    <property type="entry name" value="AlkD_like"/>
    <property type="match status" value="1"/>
</dbReference>
<dbReference type="EMBL" id="FOGJ01000004">
    <property type="protein sequence ID" value="SER30539.1"/>
    <property type="molecule type" value="Genomic_DNA"/>
</dbReference>
<dbReference type="PANTHER" id="PTHR34070">
    <property type="entry name" value="ARMADILLO-TYPE FOLD"/>
    <property type="match status" value="1"/>
</dbReference>
<reference evidence="1 2" key="1">
    <citation type="submission" date="2016-10" db="EMBL/GenBank/DDBJ databases">
        <authorList>
            <person name="de Groot N.N."/>
        </authorList>
    </citation>
    <scope>NUCLEOTIDE SEQUENCE [LARGE SCALE GENOMIC DNA]</scope>
    <source>
        <strain evidence="1 2">AR40</strain>
    </source>
</reference>
<sequence length="223" mass="26711">MSVYEMLLDVKDDKYREFQAKLVPNVSPDTIIGVRTPDMRKIAKEVFNSPEKDEFLKELPHKYYEENLVHFFIIAMIKEFDECIEKVEEFLPYVDCWPVSDQATPKSFKKNHAKLLPYIKNWIASDHVYTARFGIRMLMNEFLDDDFKDEYLELVASKEGDDYYLKMMVAWYFATALAKKYDESVKYIEGRKLDDWIHKKAIQKAVESYRVTDEHKEHLKKYR</sequence>
<dbReference type="Gene3D" id="1.25.10.90">
    <property type="match status" value="1"/>
</dbReference>
<dbReference type="SUPFAM" id="SSF48371">
    <property type="entry name" value="ARM repeat"/>
    <property type="match status" value="1"/>
</dbReference>